<proteinExistence type="predicted"/>
<accession>A0A2U3LN47</accession>
<organism evidence="1 2">
    <name type="scientific">Candidatus Desulfosporosinus infrequens</name>
    <dbReference type="NCBI Taxonomy" id="2043169"/>
    <lineage>
        <taxon>Bacteria</taxon>
        <taxon>Bacillati</taxon>
        <taxon>Bacillota</taxon>
        <taxon>Clostridia</taxon>
        <taxon>Eubacteriales</taxon>
        <taxon>Desulfitobacteriaceae</taxon>
        <taxon>Desulfosporosinus</taxon>
    </lineage>
</organism>
<protein>
    <submittedName>
        <fullName evidence="1">Uncharacterized protein</fullName>
    </submittedName>
</protein>
<dbReference type="Proteomes" id="UP000238916">
    <property type="component" value="Unassembled WGS sequence"/>
</dbReference>
<sequence length="54" mass="6089">MKDICVDCNRQAYCMEPCEKWLIENEKCPVCQNKLIRVGGCCECITGDWAKCGG</sequence>
<gene>
    <name evidence="1" type="ORF">SBF1_6570003</name>
</gene>
<evidence type="ECO:0000313" key="1">
    <source>
        <dbReference type="EMBL" id="SPF53355.1"/>
    </source>
</evidence>
<dbReference type="AlphaFoldDB" id="A0A2U3LN47"/>
<dbReference type="EMBL" id="OMOF01000620">
    <property type="protein sequence ID" value="SPF53355.1"/>
    <property type="molecule type" value="Genomic_DNA"/>
</dbReference>
<evidence type="ECO:0000313" key="2">
    <source>
        <dbReference type="Proteomes" id="UP000238916"/>
    </source>
</evidence>
<name>A0A2U3LN47_9FIRM</name>
<reference evidence="2" key="1">
    <citation type="submission" date="2018-02" db="EMBL/GenBank/DDBJ databases">
        <authorList>
            <person name="Hausmann B."/>
        </authorList>
    </citation>
    <scope>NUCLEOTIDE SEQUENCE [LARGE SCALE GENOMIC DNA]</scope>
    <source>
        <strain evidence="2">Peat soil MAG SbF1</strain>
    </source>
</reference>